<dbReference type="EMBL" id="BK032562">
    <property type="protein sequence ID" value="DAF47963.1"/>
    <property type="molecule type" value="Genomic_DNA"/>
</dbReference>
<accession>A0A8S5SAV9</accession>
<name>A0A8S5SAV9_9CAUD</name>
<evidence type="ECO:0000313" key="1">
    <source>
        <dbReference type="EMBL" id="DAF47963.1"/>
    </source>
</evidence>
<reference evidence="1" key="1">
    <citation type="journal article" date="2021" name="Proc. Natl. Acad. Sci. U.S.A.">
        <title>A Catalog of Tens of Thousands of Viruses from Human Metagenomes Reveals Hidden Associations with Chronic Diseases.</title>
        <authorList>
            <person name="Tisza M.J."/>
            <person name="Buck C.B."/>
        </authorList>
    </citation>
    <scope>NUCLEOTIDE SEQUENCE</scope>
    <source>
        <strain evidence="1">CtgaY24</strain>
    </source>
</reference>
<proteinExistence type="predicted"/>
<organism evidence="1">
    <name type="scientific">Siphoviridae sp. ctgaY24</name>
    <dbReference type="NCBI Taxonomy" id="2827911"/>
    <lineage>
        <taxon>Viruses</taxon>
        <taxon>Duplodnaviria</taxon>
        <taxon>Heunggongvirae</taxon>
        <taxon>Uroviricota</taxon>
        <taxon>Caudoviricetes</taxon>
    </lineage>
</organism>
<sequence length="264" mass="29399">MFNPDKVLFKQAISGQMFSPTDGVLFWTLEDLKDVNIQTNATSQDKTDATGAVIAKYYDADTAQITGNTSFLTLSLLAAQWGTEKNVASSTNKILIPKREKIKVGSDITKITLSKVPVGGISFIYLLNERKEQVASYKYAAVNSEKEFSLDAAKKEITLPTDTAIKEGMTIQVYYTYESENAVDITKSTNDMPKSGEFWLESIFTDICDKNIEYHGWVVMASAQLSPETQIPLDKTGDFPFTIDSLKDYCSDEGQLLRFVIPED</sequence>
<protein>
    <submittedName>
        <fullName evidence="1">Putative structural protein</fullName>
    </submittedName>
</protein>